<dbReference type="AlphaFoldDB" id="A0A1J1HRD5"/>
<dbReference type="PROSITE" id="PS50143">
    <property type="entry name" value="BIR_REPEAT_2"/>
    <property type="match status" value="1"/>
</dbReference>
<evidence type="ECO:0000313" key="3">
    <source>
        <dbReference type="EMBL" id="CRK90640.1"/>
    </source>
</evidence>
<protein>
    <submittedName>
        <fullName evidence="3">CLUMA_CG004343, isoform A</fullName>
    </submittedName>
</protein>
<dbReference type="STRING" id="568069.A0A1J1HRD5"/>
<keyword evidence="2" id="KW-0862">Zinc</keyword>
<keyword evidence="1" id="KW-0479">Metal-binding</keyword>
<reference evidence="3 4" key="1">
    <citation type="submission" date="2015-04" db="EMBL/GenBank/DDBJ databases">
        <authorList>
            <person name="Syromyatnikov M.Y."/>
            <person name="Popov V.N."/>
        </authorList>
    </citation>
    <scope>NUCLEOTIDE SEQUENCE [LARGE SCALE GENOMIC DNA]</scope>
</reference>
<evidence type="ECO:0000256" key="2">
    <source>
        <dbReference type="ARBA" id="ARBA00022833"/>
    </source>
</evidence>
<gene>
    <name evidence="3" type="ORF">CLUMA_CG004343</name>
</gene>
<sequence>MVTMDISKSNSKERLSLYNHLMKKMKFMEEDRIASFKNWQYSESDKCSVQKMAEAGFFYTGHGEDDDSATCFVCGKVLDGWESNDDPWEEHEKHAPNCRFVNTHLIQDDYSVEQLFNLAEVVVKAHLTKSFNKKLVSINNTADEVRDIIKNQSSY</sequence>
<dbReference type="PANTHER" id="PTHR46771">
    <property type="entry name" value="DETERIN"/>
    <property type="match status" value="1"/>
</dbReference>
<dbReference type="InterPro" id="IPR001370">
    <property type="entry name" value="BIR_rpt"/>
</dbReference>
<evidence type="ECO:0000313" key="4">
    <source>
        <dbReference type="Proteomes" id="UP000183832"/>
    </source>
</evidence>
<dbReference type="Pfam" id="PF00653">
    <property type="entry name" value="BIR"/>
    <property type="match status" value="1"/>
</dbReference>
<dbReference type="EMBL" id="CVRI01000020">
    <property type="protein sequence ID" value="CRK90640.1"/>
    <property type="molecule type" value="Genomic_DNA"/>
</dbReference>
<dbReference type="SUPFAM" id="SSF57924">
    <property type="entry name" value="Inhibitor of apoptosis (IAP) repeat"/>
    <property type="match status" value="1"/>
</dbReference>
<dbReference type="Proteomes" id="UP000183832">
    <property type="component" value="Unassembled WGS sequence"/>
</dbReference>
<dbReference type="SMART" id="SM00238">
    <property type="entry name" value="BIR"/>
    <property type="match status" value="1"/>
</dbReference>
<dbReference type="GO" id="GO:0046872">
    <property type="term" value="F:metal ion binding"/>
    <property type="evidence" value="ECO:0007669"/>
    <property type="project" value="UniProtKB-KW"/>
</dbReference>
<keyword evidence="4" id="KW-1185">Reference proteome</keyword>
<dbReference type="OrthoDB" id="9989112at2759"/>
<dbReference type="InterPro" id="IPR051190">
    <property type="entry name" value="Baculoviral_IAP"/>
</dbReference>
<name>A0A1J1HRD5_9DIPT</name>
<dbReference type="PANTHER" id="PTHR46771:SF5">
    <property type="entry name" value="DETERIN"/>
    <property type="match status" value="1"/>
</dbReference>
<organism evidence="3 4">
    <name type="scientific">Clunio marinus</name>
    <dbReference type="NCBI Taxonomy" id="568069"/>
    <lineage>
        <taxon>Eukaryota</taxon>
        <taxon>Metazoa</taxon>
        <taxon>Ecdysozoa</taxon>
        <taxon>Arthropoda</taxon>
        <taxon>Hexapoda</taxon>
        <taxon>Insecta</taxon>
        <taxon>Pterygota</taxon>
        <taxon>Neoptera</taxon>
        <taxon>Endopterygota</taxon>
        <taxon>Diptera</taxon>
        <taxon>Nematocera</taxon>
        <taxon>Chironomoidea</taxon>
        <taxon>Chironomidae</taxon>
        <taxon>Clunio</taxon>
    </lineage>
</organism>
<dbReference type="Gene3D" id="1.10.1170.10">
    <property type="entry name" value="Inhibitor Of Apoptosis Protein (2mihbC-IAP-1), Chain A"/>
    <property type="match status" value="1"/>
</dbReference>
<dbReference type="CDD" id="cd00022">
    <property type="entry name" value="BIR"/>
    <property type="match status" value="1"/>
</dbReference>
<evidence type="ECO:0000256" key="1">
    <source>
        <dbReference type="ARBA" id="ARBA00022723"/>
    </source>
</evidence>
<proteinExistence type="predicted"/>
<accession>A0A1J1HRD5</accession>